<reference evidence="2" key="2">
    <citation type="submission" date="2020-09" db="EMBL/GenBank/DDBJ databases">
        <authorList>
            <person name="Sun Q."/>
            <person name="Sedlacek I."/>
        </authorList>
    </citation>
    <scope>NUCLEOTIDE SEQUENCE</scope>
    <source>
        <strain evidence="2">CCM 7897</strain>
    </source>
</reference>
<evidence type="ECO:0000313" key="2">
    <source>
        <dbReference type="EMBL" id="GGF84355.1"/>
    </source>
</evidence>
<evidence type="ECO:0000256" key="1">
    <source>
        <dbReference type="SAM" id="MobiDB-lite"/>
    </source>
</evidence>
<gene>
    <name evidence="2" type="ORF">GCM10007301_50400</name>
</gene>
<reference evidence="2" key="1">
    <citation type="journal article" date="2014" name="Int. J. Syst. Evol. Microbiol.">
        <title>Complete genome sequence of Corynebacterium casei LMG S-19264T (=DSM 44701T), isolated from a smear-ripened cheese.</title>
        <authorList>
            <consortium name="US DOE Joint Genome Institute (JGI-PGF)"/>
            <person name="Walter F."/>
            <person name="Albersmeier A."/>
            <person name="Kalinowski J."/>
            <person name="Ruckert C."/>
        </authorList>
    </citation>
    <scope>NUCLEOTIDE SEQUENCE</scope>
    <source>
        <strain evidence="2">CCM 7897</strain>
    </source>
</reference>
<dbReference type="Proteomes" id="UP000606044">
    <property type="component" value="Unassembled WGS sequence"/>
</dbReference>
<feature type="region of interest" description="Disordered" evidence="1">
    <location>
        <begin position="69"/>
        <end position="93"/>
    </location>
</feature>
<dbReference type="InterPro" id="IPR036280">
    <property type="entry name" value="Multihaem_cyt_sf"/>
</dbReference>
<protein>
    <recommendedName>
        <fullName evidence="4">Isoquinoline 1-oxidoreductase subunit</fullName>
    </recommendedName>
</protein>
<accession>A0A917CCR4</accession>
<dbReference type="RefSeq" id="WP_244644654.1">
    <property type="nucleotide sequence ID" value="NZ_BMCT01000010.1"/>
</dbReference>
<dbReference type="AlphaFoldDB" id="A0A917CCR4"/>
<sequence length="202" mass="22210">MIAATLVYALYPRPMPQTQAIQIRQPLPDIARLRTVAEFAAIADLDQRSIALFEEAGRVIQHPRCMNCHPRTDRPTQTDAMRPHRPWVSRGPDGAGESALRCSTCHGATNFESSGVPGNPMWMLAPIEMAWQGKTLGEICRQLLDPARSHMSRKELLQHMSEDALVGWAWHPGGGRKPAPGTQAEFGAIIKAWLDTGGKCPA</sequence>
<evidence type="ECO:0000313" key="3">
    <source>
        <dbReference type="Proteomes" id="UP000606044"/>
    </source>
</evidence>
<keyword evidence="3" id="KW-1185">Reference proteome</keyword>
<dbReference type="SUPFAM" id="SSF48695">
    <property type="entry name" value="Multiheme cytochromes"/>
    <property type="match status" value="1"/>
</dbReference>
<proteinExistence type="predicted"/>
<organism evidence="2 3">
    <name type="scientific">Azorhizobium oxalatiphilum</name>
    <dbReference type="NCBI Taxonomy" id="980631"/>
    <lineage>
        <taxon>Bacteria</taxon>
        <taxon>Pseudomonadati</taxon>
        <taxon>Pseudomonadota</taxon>
        <taxon>Alphaproteobacteria</taxon>
        <taxon>Hyphomicrobiales</taxon>
        <taxon>Xanthobacteraceae</taxon>
        <taxon>Azorhizobium</taxon>
    </lineage>
</organism>
<comment type="caution">
    <text evidence="2">The sequence shown here is derived from an EMBL/GenBank/DDBJ whole genome shotgun (WGS) entry which is preliminary data.</text>
</comment>
<dbReference type="EMBL" id="BMCT01000010">
    <property type="protein sequence ID" value="GGF84355.1"/>
    <property type="molecule type" value="Genomic_DNA"/>
</dbReference>
<name>A0A917CCR4_9HYPH</name>
<evidence type="ECO:0008006" key="4">
    <source>
        <dbReference type="Google" id="ProtNLM"/>
    </source>
</evidence>